<dbReference type="InterPro" id="IPR036866">
    <property type="entry name" value="RibonucZ/Hydroxyglut_hydro"/>
</dbReference>
<dbReference type="Gene3D" id="3.60.15.10">
    <property type="entry name" value="Ribonuclease Z/Hydroxyacylglutathione hydrolase-like"/>
    <property type="match status" value="1"/>
</dbReference>
<dbReference type="InterPro" id="IPR050114">
    <property type="entry name" value="UPF0173_UPF0282_UlaG_hydrolase"/>
</dbReference>
<dbReference type="AlphaFoldDB" id="A0A1J5E100"/>
<dbReference type="Proteomes" id="UP000183085">
    <property type="component" value="Unassembled WGS sequence"/>
</dbReference>
<dbReference type="InterPro" id="IPR014426">
    <property type="entry name" value="UPF0282_hydrls"/>
</dbReference>
<comment type="caution">
    <text evidence="1">The sequence shown here is derived from an EMBL/GenBank/DDBJ whole genome shotgun (WGS) entry which is preliminary data.</text>
</comment>
<dbReference type="HAMAP" id="MF_01406">
    <property type="entry name" value="UPF0282"/>
    <property type="match status" value="1"/>
</dbReference>
<reference evidence="1 2" key="1">
    <citation type="journal article" date="2016" name="Environ. Microbiol.">
        <title>Genomic resolution of a cold subsurface aquifer community provides metabolic insights for novel microbes adapted to high CO concentrations.</title>
        <authorList>
            <person name="Probst A.J."/>
            <person name="Castelle C.J."/>
            <person name="Singh A."/>
            <person name="Brown C.T."/>
            <person name="Anantharaman K."/>
            <person name="Sharon I."/>
            <person name="Hug L.A."/>
            <person name="Burstein D."/>
            <person name="Emerson J.B."/>
            <person name="Thomas B.C."/>
            <person name="Banfield J.F."/>
        </authorList>
    </citation>
    <scope>NUCLEOTIDE SEQUENCE [LARGE SCALE GENOMIC DNA]</scope>
    <source>
        <strain evidence="1">CG2_30_40_21</strain>
    </source>
</reference>
<dbReference type="PIRSF" id="PIRSF004944">
    <property type="entry name" value="UCP004944_hydrls"/>
    <property type="match status" value="1"/>
</dbReference>
<evidence type="ECO:0000313" key="2">
    <source>
        <dbReference type="Proteomes" id="UP000183085"/>
    </source>
</evidence>
<proteinExistence type="inferred from homology"/>
<accession>A0A1J5E100</accession>
<name>A0A1J5E100_9BACT</name>
<evidence type="ECO:0000313" key="1">
    <source>
        <dbReference type="EMBL" id="OIP38282.1"/>
    </source>
</evidence>
<dbReference type="STRING" id="1817895.AUJ95_06990"/>
<protein>
    <recommendedName>
        <fullName evidence="3">Metallo-beta-lactamase domain-containing protein</fullName>
    </recommendedName>
</protein>
<sequence length="278" mass="32125">MKIIPIAFDSLGTRSMATFVETDDIKIVIDPSVALGKERYGLPPHPMEIERESLHWAAIRQYSQLADVLIVTHYHYDHHNPSQPDIFRDKIALLKHPKENINKSQQGRAAYFLDVIGSIPDKIEYSDGREFEFGNTRIKFSQAVPHGNNDRLGFVTEVSITDGNYKLVHTSDIEGGNLDCQRDFILRQDPDMVIFDGPMTYPYQNVIPNIVQILKETRVTDFIIDHHYLRNLKWREKMAEVFDIADRLGKRFICAAQFLGRQEELFEARRKQLYSSGT</sequence>
<evidence type="ECO:0008006" key="3">
    <source>
        <dbReference type="Google" id="ProtNLM"/>
    </source>
</evidence>
<dbReference type="PANTHER" id="PTHR43546:SF4">
    <property type="entry name" value="UPF0282 PROTEIN MJ1629"/>
    <property type="match status" value="1"/>
</dbReference>
<dbReference type="EMBL" id="MNYI01000183">
    <property type="protein sequence ID" value="OIP38282.1"/>
    <property type="molecule type" value="Genomic_DNA"/>
</dbReference>
<dbReference type="PANTHER" id="PTHR43546">
    <property type="entry name" value="UPF0173 METAL-DEPENDENT HYDROLASE MJ1163-RELATED"/>
    <property type="match status" value="1"/>
</dbReference>
<organism evidence="1 2">
    <name type="scientific">Candidatus Desantisbacteria bacterium CG2_30_40_21</name>
    <dbReference type="NCBI Taxonomy" id="1817895"/>
    <lineage>
        <taxon>Bacteria</taxon>
        <taxon>Candidatus Desantisiibacteriota</taxon>
    </lineage>
</organism>
<dbReference type="SUPFAM" id="SSF56281">
    <property type="entry name" value="Metallo-hydrolase/oxidoreductase"/>
    <property type="match status" value="1"/>
</dbReference>
<gene>
    <name evidence="1" type="ORF">AUJ95_06990</name>
</gene>